<comment type="caution">
    <text evidence="2">The sequence shown here is derived from an EMBL/GenBank/DDBJ whole genome shotgun (WGS) entry which is preliminary data.</text>
</comment>
<evidence type="ECO:0000313" key="3">
    <source>
        <dbReference type="Proteomes" id="UP000275719"/>
    </source>
</evidence>
<dbReference type="Proteomes" id="UP000275719">
    <property type="component" value="Unassembled WGS sequence"/>
</dbReference>
<evidence type="ECO:0000313" key="2">
    <source>
        <dbReference type="EMBL" id="RRJ89293.1"/>
    </source>
</evidence>
<feature type="chain" id="PRO_5018205991" evidence="1">
    <location>
        <begin position="23"/>
        <end position="164"/>
    </location>
</feature>
<protein>
    <submittedName>
        <fullName evidence="2">Thioredoxin family protein</fullName>
    </submittedName>
</protein>
<dbReference type="OrthoDB" id="195735at2"/>
<sequence>MKLPIILFFISFQFMCTTQVLAQNKNDKKTNKLVKPYHPEDNADTKINALLVRAKKENKNVILQAGGNWCVWCLRFDDFRKKDKAVRANLAKNYLYYHLNYSTENKNPDVFAKYAPEGNKLGYPFFIILDKNGNVLKLQESSSFENGITYDSQKVIDFLNNYKN</sequence>
<gene>
    <name evidence="2" type="ORF">EG240_12075</name>
</gene>
<feature type="signal peptide" evidence="1">
    <location>
        <begin position="1"/>
        <end position="22"/>
    </location>
</feature>
<dbReference type="EMBL" id="RQVQ01000030">
    <property type="protein sequence ID" value="RRJ89293.1"/>
    <property type="molecule type" value="Genomic_DNA"/>
</dbReference>
<dbReference type="Pfam" id="PF13899">
    <property type="entry name" value="Thioredoxin_7"/>
    <property type="match status" value="1"/>
</dbReference>
<dbReference type="InterPro" id="IPR036249">
    <property type="entry name" value="Thioredoxin-like_sf"/>
</dbReference>
<reference evidence="2 3" key="1">
    <citation type="submission" date="2018-11" db="EMBL/GenBank/DDBJ databases">
        <title>Flavobacterium sp. nov., YIM 102701-2 draft genome.</title>
        <authorList>
            <person name="Li G."/>
            <person name="Jiang Y."/>
        </authorList>
    </citation>
    <scope>NUCLEOTIDE SEQUENCE [LARGE SCALE GENOMIC DNA]</scope>
    <source>
        <strain evidence="2 3">YIM 102701-2</strain>
    </source>
</reference>
<dbReference type="SUPFAM" id="SSF52833">
    <property type="entry name" value="Thioredoxin-like"/>
    <property type="match status" value="1"/>
</dbReference>
<keyword evidence="3" id="KW-1185">Reference proteome</keyword>
<organism evidence="2 3">
    <name type="scientific">Paenimyroides tangerinum</name>
    <dbReference type="NCBI Taxonomy" id="2488728"/>
    <lineage>
        <taxon>Bacteria</taxon>
        <taxon>Pseudomonadati</taxon>
        <taxon>Bacteroidota</taxon>
        <taxon>Flavobacteriia</taxon>
        <taxon>Flavobacteriales</taxon>
        <taxon>Flavobacteriaceae</taxon>
        <taxon>Paenimyroides</taxon>
    </lineage>
</organism>
<dbReference type="AlphaFoldDB" id="A0A3P3W9F9"/>
<dbReference type="Gene3D" id="3.40.30.10">
    <property type="entry name" value="Glutaredoxin"/>
    <property type="match status" value="1"/>
</dbReference>
<keyword evidence="1" id="KW-0732">Signal</keyword>
<accession>A0A3P3W9F9</accession>
<evidence type="ECO:0000256" key="1">
    <source>
        <dbReference type="SAM" id="SignalP"/>
    </source>
</evidence>
<proteinExistence type="predicted"/>
<dbReference type="RefSeq" id="WP_125019647.1">
    <property type="nucleotide sequence ID" value="NZ_RQVQ01000030.1"/>
</dbReference>
<name>A0A3P3W9F9_9FLAO</name>